<feature type="domain" description="Protein kinase" evidence="1">
    <location>
        <begin position="129"/>
        <end position="451"/>
    </location>
</feature>
<dbReference type="InterPro" id="IPR004147">
    <property type="entry name" value="ABC1_dom"/>
</dbReference>
<dbReference type="InterPro" id="IPR045307">
    <property type="entry name" value="ADCK1_dom"/>
</dbReference>
<dbReference type="InterPro" id="IPR011009">
    <property type="entry name" value="Kinase-like_dom_sf"/>
</dbReference>
<dbReference type="GO" id="GO:0004672">
    <property type="term" value="F:protein kinase activity"/>
    <property type="evidence" value="ECO:0007669"/>
    <property type="project" value="InterPro"/>
</dbReference>
<name>A0A2A9HGY3_TEPT2</name>
<dbReference type="SUPFAM" id="SSF56112">
    <property type="entry name" value="Protein kinase-like (PK-like)"/>
    <property type="match status" value="1"/>
</dbReference>
<dbReference type="PANTHER" id="PTHR43173:SF19">
    <property type="entry name" value="AARF DOMAIN-CONTAINING PROTEIN KINASE 1"/>
    <property type="match status" value="1"/>
</dbReference>
<dbReference type="RefSeq" id="WP_098503772.1">
    <property type="nucleotide sequence ID" value="NZ_PDJQ01000001.1"/>
</dbReference>
<evidence type="ECO:0000313" key="2">
    <source>
        <dbReference type="EMBL" id="PFG74381.1"/>
    </source>
</evidence>
<dbReference type="Pfam" id="PF03109">
    <property type="entry name" value="ABC1"/>
    <property type="match status" value="1"/>
</dbReference>
<keyword evidence="3" id="KW-1185">Reference proteome</keyword>
<proteinExistence type="predicted"/>
<evidence type="ECO:0000259" key="1">
    <source>
        <dbReference type="PROSITE" id="PS50011"/>
    </source>
</evidence>
<keyword evidence="2" id="KW-0808">Transferase</keyword>
<organism evidence="2 3">
    <name type="scientific">Tepidiforma thermophila (strain KCTC 52669 / CGMCC 1.13589 / G233)</name>
    <dbReference type="NCBI Taxonomy" id="2761530"/>
    <lineage>
        <taxon>Bacteria</taxon>
        <taxon>Bacillati</taxon>
        <taxon>Chloroflexota</taxon>
        <taxon>Tepidiformia</taxon>
        <taxon>Tepidiformales</taxon>
        <taxon>Tepidiformaceae</taxon>
        <taxon>Tepidiforma</taxon>
    </lineage>
</organism>
<dbReference type="CDD" id="cd13969">
    <property type="entry name" value="ADCK1-like"/>
    <property type="match status" value="1"/>
</dbReference>
<keyword evidence="2" id="KW-0418">Kinase</keyword>
<protein>
    <submittedName>
        <fullName evidence="2">AarF domain-containing kinase</fullName>
    </submittedName>
</protein>
<dbReference type="PANTHER" id="PTHR43173">
    <property type="entry name" value="ABC1 FAMILY PROTEIN"/>
    <property type="match status" value="1"/>
</dbReference>
<evidence type="ECO:0000313" key="3">
    <source>
        <dbReference type="Proteomes" id="UP000223071"/>
    </source>
</evidence>
<sequence>MAETLTGARPLPWPQRVRRFIDVGWTFLVIYLTYKRLQKFPARDPEERARRLSNAHLANARRIYALATRMEGLLIKTCQFISSRADVAPPEYISVLSRLQDRVPARPFREVAEQVRRELGAHPDAIFAEFSRTPIASASLAQVHRARTKDGHDVAVKVQYPGIDRILETDLRNISILVRILARIEPNFDFRVIMDELNRQVPRELDFILEGRSAERVARNLSHRRDIRIPKVYWQYTARRVLTTEFIEATKISDIPALIAQGIDPNDVALIMTEAYCEQILVHGYFHADPHPGNLLVLPGPVVVFIDFGLSKELPEDFRLNYARLVVAMMRQDEREMVEAFRAIGFRTKSDDPETLIALGRSFFEAAGPEQKPYIDADVMPEVNERLARILNANPVTEIPGEILLIFRVLGLMSGLQKRLDSRVNMFETITPYAEEQARLLETRGAGEAAG</sequence>
<dbReference type="Proteomes" id="UP000223071">
    <property type="component" value="Unassembled WGS sequence"/>
</dbReference>
<dbReference type="InterPro" id="IPR000719">
    <property type="entry name" value="Prot_kinase_dom"/>
</dbReference>
<dbReference type="InterPro" id="IPR051130">
    <property type="entry name" value="Mito_struct-func_regulator"/>
</dbReference>
<comment type="caution">
    <text evidence="2">The sequence shown here is derived from an EMBL/GenBank/DDBJ whole genome shotgun (WGS) entry which is preliminary data.</text>
</comment>
<dbReference type="GO" id="GO:0005524">
    <property type="term" value="F:ATP binding"/>
    <property type="evidence" value="ECO:0007669"/>
    <property type="project" value="InterPro"/>
</dbReference>
<dbReference type="AlphaFoldDB" id="A0A2A9HGY3"/>
<dbReference type="EMBL" id="PDJQ01000001">
    <property type="protein sequence ID" value="PFG74381.1"/>
    <property type="molecule type" value="Genomic_DNA"/>
</dbReference>
<accession>A0A2A9HGY3</accession>
<reference evidence="2 3" key="1">
    <citation type="submission" date="2017-09" db="EMBL/GenBank/DDBJ databases">
        <title>Sequencing the genomes of two abundant thermophiles in Great Basin hot springs: Thermocrinis jamiesonii and novel Chloroflexi Thermoflexus hugenholtzii.</title>
        <authorList>
            <person name="Hedlund B."/>
        </authorList>
    </citation>
    <scope>NUCLEOTIDE SEQUENCE [LARGE SCALE GENOMIC DNA]</scope>
    <source>
        <strain evidence="2 3">G233</strain>
    </source>
</reference>
<gene>
    <name evidence="2" type="ORF">A9A59_1603</name>
</gene>
<dbReference type="PROSITE" id="PS50011">
    <property type="entry name" value="PROTEIN_KINASE_DOM"/>
    <property type="match status" value="1"/>
</dbReference>